<dbReference type="STRING" id="1246637.MTBBW1_2200045"/>
<comment type="cofactor">
    <cofactor evidence="1">
        <name>[4Fe-4S] cluster</name>
        <dbReference type="ChEBI" id="CHEBI:49883"/>
    </cofactor>
</comment>
<dbReference type="Gene3D" id="3.20.20.70">
    <property type="entry name" value="Aldolase class I"/>
    <property type="match status" value="1"/>
</dbReference>
<dbReference type="EMBL" id="FWEV01000136">
    <property type="protein sequence ID" value="SLM30391.1"/>
    <property type="molecule type" value="Genomic_DNA"/>
</dbReference>
<organism evidence="7 8">
    <name type="scientific">Desulfamplus magnetovallimortis</name>
    <dbReference type="NCBI Taxonomy" id="1246637"/>
    <lineage>
        <taxon>Bacteria</taxon>
        <taxon>Pseudomonadati</taxon>
        <taxon>Thermodesulfobacteriota</taxon>
        <taxon>Desulfobacteria</taxon>
        <taxon>Desulfobacterales</taxon>
        <taxon>Desulfobacteraceae</taxon>
        <taxon>Desulfamplus</taxon>
    </lineage>
</organism>
<dbReference type="SUPFAM" id="SSF102114">
    <property type="entry name" value="Radical SAM enzymes"/>
    <property type="match status" value="1"/>
</dbReference>
<proteinExistence type="predicted"/>
<name>A0A1W1HD14_9BACT</name>
<dbReference type="CDD" id="cd01335">
    <property type="entry name" value="Radical_SAM"/>
    <property type="match status" value="1"/>
</dbReference>
<reference evidence="7 8" key="1">
    <citation type="submission" date="2017-03" db="EMBL/GenBank/DDBJ databases">
        <authorList>
            <person name="Afonso C.L."/>
            <person name="Miller P.J."/>
            <person name="Scott M.A."/>
            <person name="Spackman E."/>
            <person name="Goraichik I."/>
            <person name="Dimitrov K.M."/>
            <person name="Suarez D.L."/>
            <person name="Swayne D.E."/>
        </authorList>
    </citation>
    <scope>NUCLEOTIDE SEQUENCE [LARGE SCALE GENOMIC DNA]</scope>
    <source>
        <strain evidence="7">PRJEB14757</strain>
    </source>
</reference>
<feature type="domain" description="Radical SAM core" evidence="6">
    <location>
        <begin position="35"/>
        <end position="256"/>
    </location>
</feature>
<dbReference type="PANTHER" id="PTHR11228:SF7">
    <property type="entry name" value="PQQA PEPTIDE CYCLASE"/>
    <property type="match status" value="1"/>
</dbReference>
<keyword evidence="3" id="KW-0479">Metal-binding</keyword>
<sequence length="368" mass="42406">MSSSNKCNPHKKFRTYWSANPFKIYSHIPKLYDWYMNKDIYPISIEIGLTSNCNHNCCWCSIKPKEIDRKSYLQKDVIERFVSSISEMDVRSVVVSGSGEQTLHPDFIDFLEQLNRAGIFIGLNTNGSRLSDDICRIIVETVTWVRVSLDASSEAVRKKVHGVADLNKTVEGIKRLVALKNERDSRISIGTQMVICPENEMEIESCVELSKSAGVDYQQIKPTIPFDYYYPDLKDSKQIMAGWLERVQAVVNNLQDNGFMINVRFDQFQNYIDGIDLRQKASLPCLTTFSPYVEADGRVWYCVDKKGNLNYLLGDLNSSNLMDIWHSKRRAEVLEYVHNNPCGHICRNSPLNEFLWDMKNPTPFYSFL</sequence>
<evidence type="ECO:0000259" key="6">
    <source>
        <dbReference type="PROSITE" id="PS51918"/>
    </source>
</evidence>
<dbReference type="AlphaFoldDB" id="A0A1W1HD14"/>
<dbReference type="InterPro" id="IPR050377">
    <property type="entry name" value="Radical_SAM_PqqE_MftC-like"/>
</dbReference>
<evidence type="ECO:0000256" key="2">
    <source>
        <dbReference type="ARBA" id="ARBA00022691"/>
    </source>
</evidence>
<dbReference type="CDD" id="cd21109">
    <property type="entry name" value="SPASM"/>
    <property type="match status" value="1"/>
</dbReference>
<evidence type="ECO:0000256" key="3">
    <source>
        <dbReference type="ARBA" id="ARBA00022723"/>
    </source>
</evidence>
<dbReference type="SFLD" id="SFLDG01067">
    <property type="entry name" value="SPASM/twitch_domain_containing"/>
    <property type="match status" value="1"/>
</dbReference>
<dbReference type="GO" id="GO:0051536">
    <property type="term" value="F:iron-sulfur cluster binding"/>
    <property type="evidence" value="ECO:0007669"/>
    <property type="project" value="UniProtKB-KW"/>
</dbReference>
<keyword evidence="4" id="KW-0408">Iron</keyword>
<evidence type="ECO:0000256" key="1">
    <source>
        <dbReference type="ARBA" id="ARBA00001966"/>
    </source>
</evidence>
<dbReference type="InterPro" id="IPR013785">
    <property type="entry name" value="Aldolase_TIM"/>
</dbReference>
<evidence type="ECO:0000313" key="7">
    <source>
        <dbReference type="EMBL" id="SLM30391.1"/>
    </source>
</evidence>
<accession>A0A1W1HD14</accession>
<dbReference type="Proteomes" id="UP000191931">
    <property type="component" value="Unassembled WGS sequence"/>
</dbReference>
<protein>
    <recommendedName>
        <fullName evidence="6">Radical SAM core domain-containing protein</fullName>
    </recommendedName>
</protein>
<dbReference type="Pfam" id="PF13186">
    <property type="entry name" value="SPASM"/>
    <property type="match status" value="1"/>
</dbReference>
<keyword evidence="5" id="KW-0411">Iron-sulfur</keyword>
<gene>
    <name evidence="7" type="ORF">MTBBW1_2200045</name>
</gene>
<keyword evidence="8" id="KW-1185">Reference proteome</keyword>
<dbReference type="Pfam" id="PF04055">
    <property type="entry name" value="Radical_SAM"/>
    <property type="match status" value="1"/>
</dbReference>
<dbReference type="PANTHER" id="PTHR11228">
    <property type="entry name" value="RADICAL SAM DOMAIN PROTEIN"/>
    <property type="match status" value="1"/>
</dbReference>
<dbReference type="OrthoDB" id="9782387at2"/>
<evidence type="ECO:0000256" key="4">
    <source>
        <dbReference type="ARBA" id="ARBA00023004"/>
    </source>
</evidence>
<evidence type="ECO:0000256" key="5">
    <source>
        <dbReference type="ARBA" id="ARBA00023014"/>
    </source>
</evidence>
<dbReference type="GO" id="GO:0003824">
    <property type="term" value="F:catalytic activity"/>
    <property type="evidence" value="ECO:0007669"/>
    <property type="project" value="InterPro"/>
</dbReference>
<dbReference type="GO" id="GO:0046872">
    <property type="term" value="F:metal ion binding"/>
    <property type="evidence" value="ECO:0007669"/>
    <property type="project" value="UniProtKB-KW"/>
</dbReference>
<dbReference type="SFLD" id="SFLDS00029">
    <property type="entry name" value="Radical_SAM"/>
    <property type="match status" value="1"/>
</dbReference>
<dbReference type="InterPro" id="IPR007197">
    <property type="entry name" value="rSAM"/>
</dbReference>
<dbReference type="RefSeq" id="WP_080808289.1">
    <property type="nucleotide sequence ID" value="NZ_LT828560.1"/>
</dbReference>
<keyword evidence="2" id="KW-0949">S-adenosyl-L-methionine</keyword>
<dbReference type="InterPro" id="IPR023885">
    <property type="entry name" value="4Fe4S-binding_SPASM_dom"/>
</dbReference>
<dbReference type="PROSITE" id="PS51918">
    <property type="entry name" value="RADICAL_SAM"/>
    <property type="match status" value="1"/>
</dbReference>
<evidence type="ECO:0000313" key="8">
    <source>
        <dbReference type="Proteomes" id="UP000191931"/>
    </source>
</evidence>
<dbReference type="InterPro" id="IPR058240">
    <property type="entry name" value="rSAM_sf"/>
</dbReference>